<dbReference type="EMBL" id="JBDFQZ010000010">
    <property type="protein sequence ID" value="KAK9682145.1"/>
    <property type="molecule type" value="Genomic_DNA"/>
</dbReference>
<evidence type="ECO:0000313" key="2">
    <source>
        <dbReference type="EMBL" id="KAK9682145.1"/>
    </source>
</evidence>
<dbReference type="GO" id="GO:0003697">
    <property type="term" value="F:single-stranded DNA binding"/>
    <property type="evidence" value="ECO:0007669"/>
    <property type="project" value="InterPro"/>
</dbReference>
<name>A0AAW1HZ89_SAPOF</name>
<dbReference type="InterPro" id="IPR057287">
    <property type="entry name" value="Ndx_N"/>
</dbReference>
<reference evidence="2" key="1">
    <citation type="submission" date="2024-03" db="EMBL/GenBank/DDBJ databases">
        <title>WGS assembly of Saponaria officinalis var. Norfolk2.</title>
        <authorList>
            <person name="Jenkins J."/>
            <person name="Shu S."/>
            <person name="Grimwood J."/>
            <person name="Barry K."/>
            <person name="Goodstein D."/>
            <person name="Schmutz J."/>
            <person name="Leebens-Mack J."/>
            <person name="Osbourn A."/>
        </authorList>
    </citation>
    <scope>NUCLEOTIDE SEQUENCE [LARGE SCALE GENOMIC DNA]</scope>
    <source>
        <strain evidence="2">JIC</strain>
    </source>
</reference>
<organism evidence="2 3">
    <name type="scientific">Saponaria officinalis</name>
    <name type="common">Common soapwort</name>
    <name type="synonym">Lychnis saponaria</name>
    <dbReference type="NCBI Taxonomy" id="3572"/>
    <lineage>
        <taxon>Eukaryota</taxon>
        <taxon>Viridiplantae</taxon>
        <taxon>Streptophyta</taxon>
        <taxon>Embryophyta</taxon>
        <taxon>Tracheophyta</taxon>
        <taxon>Spermatophyta</taxon>
        <taxon>Magnoliopsida</taxon>
        <taxon>eudicotyledons</taxon>
        <taxon>Gunneridae</taxon>
        <taxon>Pentapetalae</taxon>
        <taxon>Caryophyllales</taxon>
        <taxon>Caryophyllaceae</taxon>
        <taxon>Caryophylleae</taxon>
        <taxon>Saponaria</taxon>
    </lineage>
</organism>
<comment type="caution">
    <text evidence="2">The sequence shown here is derived from an EMBL/GenBank/DDBJ whole genome shotgun (WGS) entry which is preliminary data.</text>
</comment>
<evidence type="ECO:0000259" key="1">
    <source>
        <dbReference type="Pfam" id="PF25246"/>
    </source>
</evidence>
<feature type="domain" description="Nodulin homeobox N-terminal" evidence="1">
    <location>
        <begin position="3"/>
        <end position="82"/>
    </location>
</feature>
<dbReference type="AlphaFoldDB" id="A0AAW1HZ89"/>
<dbReference type="PANTHER" id="PTHR35743">
    <property type="entry name" value="NODULIN HOMEOBOX"/>
    <property type="match status" value="1"/>
</dbReference>
<dbReference type="GO" id="GO:0009908">
    <property type="term" value="P:flower development"/>
    <property type="evidence" value="ECO:0007669"/>
    <property type="project" value="InterPro"/>
</dbReference>
<sequence>MHYVNGESVSYLDEVASIPESLDLAKSVALQVAGLLKTMLSSDIKRPENHLGKTYPMGLLQLNALRLADVFSDDSNLRYYIDILQQERNLFLHKFLDRLEIEWQDPKAKASFSSQQGSGFAFNSDQQTAATVCKNLRSLLGHAESLIPTFLNEEDVQLLRHYMTKQ</sequence>
<protein>
    <recommendedName>
        <fullName evidence="1">Nodulin homeobox N-terminal domain-containing protein</fullName>
    </recommendedName>
</protein>
<dbReference type="PANTHER" id="PTHR35743:SF1">
    <property type="entry name" value="NODULIN HOMEOBOX"/>
    <property type="match status" value="1"/>
</dbReference>
<keyword evidence="3" id="KW-1185">Reference proteome</keyword>
<proteinExistence type="predicted"/>
<dbReference type="Pfam" id="PF25246">
    <property type="entry name" value="Nodulin_N"/>
    <property type="match status" value="2"/>
</dbReference>
<accession>A0AAW1HZ89</accession>
<feature type="domain" description="Nodulin homeobox N-terminal" evidence="1">
    <location>
        <begin position="85"/>
        <end position="145"/>
    </location>
</feature>
<gene>
    <name evidence="2" type="ORF">RND81_10G053400</name>
</gene>
<dbReference type="InterPro" id="IPR039325">
    <property type="entry name" value="NDX"/>
</dbReference>
<dbReference type="Proteomes" id="UP001443914">
    <property type="component" value="Unassembled WGS sequence"/>
</dbReference>
<evidence type="ECO:0000313" key="3">
    <source>
        <dbReference type="Proteomes" id="UP001443914"/>
    </source>
</evidence>